<accession>A0ABS9KVJ3</accession>
<proteinExistence type="predicted"/>
<evidence type="ECO:0008006" key="4">
    <source>
        <dbReference type="Google" id="ProtNLM"/>
    </source>
</evidence>
<evidence type="ECO:0000313" key="2">
    <source>
        <dbReference type="EMBL" id="MCG2616340.1"/>
    </source>
</evidence>
<feature type="transmembrane region" description="Helical" evidence="1">
    <location>
        <begin position="46"/>
        <end position="63"/>
    </location>
</feature>
<feature type="transmembrane region" description="Helical" evidence="1">
    <location>
        <begin position="68"/>
        <end position="86"/>
    </location>
</feature>
<feature type="transmembrane region" description="Helical" evidence="1">
    <location>
        <begin position="92"/>
        <end position="110"/>
    </location>
</feature>
<name>A0ABS9KVJ3_9BACT</name>
<evidence type="ECO:0000256" key="1">
    <source>
        <dbReference type="SAM" id="Phobius"/>
    </source>
</evidence>
<evidence type="ECO:0000313" key="3">
    <source>
        <dbReference type="Proteomes" id="UP001165367"/>
    </source>
</evidence>
<reference evidence="2" key="1">
    <citation type="submission" date="2022-01" db="EMBL/GenBank/DDBJ databases">
        <authorList>
            <person name="Jo J.-H."/>
            <person name="Im W.-T."/>
        </authorList>
    </citation>
    <scope>NUCLEOTIDE SEQUENCE</scope>
    <source>
        <strain evidence="2">NA20</strain>
    </source>
</reference>
<organism evidence="2 3">
    <name type="scientific">Terrimonas ginsenosidimutans</name>
    <dbReference type="NCBI Taxonomy" id="2908004"/>
    <lineage>
        <taxon>Bacteria</taxon>
        <taxon>Pseudomonadati</taxon>
        <taxon>Bacteroidota</taxon>
        <taxon>Chitinophagia</taxon>
        <taxon>Chitinophagales</taxon>
        <taxon>Chitinophagaceae</taxon>
        <taxon>Terrimonas</taxon>
    </lineage>
</organism>
<dbReference type="Proteomes" id="UP001165367">
    <property type="component" value="Unassembled WGS sequence"/>
</dbReference>
<dbReference type="RefSeq" id="WP_237874874.1">
    <property type="nucleotide sequence ID" value="NZ_JAKLTR010000012.1"/>
</dbReference>
<keyword evidence="1" id="KW-0472">Membrane</keyword>
<dbReference type="EMBL" id="JAKLTR010000012">
    <property type="protein sequence ID" value="MCG2616340.1"/>
    <property type="molecule type" value="Genomic_DNA"/>
</dbReference>
<gene>
    <name evidence="2" type="ORF">LZZ85_18720</name>
</gene>
<keyword evidence="3" id="KW-1185">Reference proteome</keyword>
<protein>
    <recommendedName>
        <fullName evidence="4">DoxX family protein</fullName>
    </recommendedName>
</protein>
<keyword evidence="1" id="KW-0812">Transmembrane</keyword>
<keyword evidence="1" id="KW-1133">Transmembrane helix</keyword>
<comment type="caution">
    <text evidence="2">The sequence shown here is derived from an EMBL/GenBank/DDBJ whole genome shotgun (WGS) entry which is preliminary data.</text>
</comment>
<sequence>MIKTIIGSALLIISLALSLKHGWDAFQPANAEQAKMMANLGVSRSVMPYFGVFSIITGLMLLFPQTFFISNLLNAITILLIMALSLKAGDHKMALIEIPFLAMPLLLIWLKYPFNLKFTS</sequence>